<keyword evidence="2" id="KW-0808">Transferase</keyword>
<dbReference type="GO" id="GO:0006261">
    <property type="term" value="P:DNA-templated DNA replication"/>
    <property type="evidence" value="ECO:0007669"/>
    <property type="project" value="TreeGrafter"/>
</dbReference>
<evidence type="ECO:0000313" key="9">
    <source>
        <dbReference type="Proteomes" id="UP000011717"/>
    </source>
</evidence>
<protein>
    <recommendedName>
        <fullName evidence="1">DNA-directed DNA polymerase</fullName>
        <ecNumber evidence="1">2.7.7.7</ecNumber>
    </recommendedName>
</protein>
<dbReference type="SUPFAM" id="SSF52540">
    <property type="entry name" value="P-loop containing nucleoside triphosphate hydrolases"/>
    <property type="match status" value="1"/>
</dbReference>
<dbReference type="InterPro" id="IPR005790">
    <property type="entry name" value="DNA_polIII_delta"/>
</dbReference>
<dbReference type="EC" id="2.7.7.7" evidence="1"/>
<reference evidence="8 9" key="1">
    <citation type="journal article" date="2013" name="Genome Announc.">
        <title>Draft Genome Sequence of Strain JLT2015T, Belonging to the Family Sphingomonadaceae of the Alphaproteobacteria.</title>
        <authorList>
            <person name="Tang K."/>
            <person name="Liu K."/>
            <person name="Li S."/>
            <person name="Jiao N."/>
        </authorList>
    </citation>
    <scope>NUCLEOTIDE SEQUENCE [LARGE SCALE GENOMIC DNA]</scope>
    <source>
        <strain evidence="8 9">JLT2015</strain>
    </source>
</reference>
<dbReference type="GO" id="GO:0003887">
    <property type="term" value="F:DNA-directed DNA polymerase activity"/>
    <property type="evidence" value="ECO:0007669"/>
    <property type="project" value="UniProtKB-KW"/>
</dbReference>
<keyword evidence="5" id="KW-0239">DNA-directed DNA polymerase</keyword>
<dbReference type="NCBIfam" id="TIGR01128">
    <property type="entry name" value="holA"/>
    <property type="match status" value="1"/>
</dbReference>
<name>M2U7M1_9SPHN</name>
<organism evidence="8 9">
    <name type="scientific">Pacificimonas flava</name>
    <dbReference type="NCBI Taxonomy" id="1234595"/>
    <lineage>
        <taxon>Bacteria</taxon>
        <taxon>Pseudomonadati</taxon>
        <taxon>Pseudomonadota</taxon>
        <taxon>Alphaproteobacteria</taxon>
        <taxon>Sphingomonadales</taxon>
        <taxon>Sphingosinicellaceae</taxon>
        <taxon>Pacificimonas</taxon>
    </lineage>
</organism>
<evidence type="ECO:0000256" key="2">
    <source>
        <dbReference type="ARBA" id="ARBA00022679"/>
    </source>
</evidence>
<comment type="catalytic activity">
    <reaction evidence="7">
        <text>DNA(n) + a 2'-deoxyribonucleoside 5'-triphosphate = DNA(n+1) + diphosphate</text>
        <dbReference type="Rhea" id="RHEA:22508"/>
        <dbReference type="Rhea" id="RHEA-COMP:17339"/>
        <dbReference type="Rhea" id="RHEA-COMP:17340"/>
        <dbReference type="ChEBI" id="CHEBI:33019"/>
        <dbReference type="ChEBI" id="CHEBI:61560"/>
        <dbReference type="ChEBI" id="CHEBI:173112"/>
        <dbReference type="EC" id="2.7.7.7"/>
    </reaction>
</comment>
<dbReference type="PANTHER" id="PTHR34388:SF1">
    <property type="entry name" value="DNA POLYMERASE III SUBUNIT DELTA"/>
    <property type="match status" value="1"/>
</dbReference>
<dbReference type="PANTHER" id="PTHR34388">
    <property type="entry name" value="DNA POLYMERASE III SUBUNIT DELTA"/>
    <property type="match status" value="1"/>
</dbReference>
<dbReference type="RefSeq" id="WP_008600502.1">
    <property type="nucleotide sequence ID" value="NZ_AMRV01000002.1"/>
</dbReference>
<proteinExistence type="inferred from homology"/>
<evidence type="ECO:0000256" key="7">
    <source>
        <dbReference type="ARBA" id="ARBA00049244"/>
    </source>
</evidence>
<dbReference type="GO" id="GO:0003677">
    <property type="term" value="F:DNA binding"/>
    <property type="evidence" value="ECO:0007669"/>
    <property type="project" value="InterPro"/>
</dbReference>
<dbReference type="Gene3D" id="1.20.272.10">
    <property type="match status" value="1"/>
</dbReference>
<comment type="caution">
    <text evidence="8">The sequence shown here is derived from an EMBL/GenBank/DDBJ whole genome shotgun (WGS) entry which is preliminary data.</text>
</comment>
<sequence length="351" mass="36871">MKADKRPDIDRLLAKPDPGLRLFLFYGQDEAGSRAAASALADRLAEEPGSAGRIQLSLADLRDSPSRLADEAAAMSMFGGRKVVWLDQIAGAAAVQAVKGAEALLTSPMGDNPVIMLAGDLKPTHALVKLAGTAKDAAALRFYLPDARQAGALAGELCKAAGLDPSREAQQALAAMILTSRAVAQREIEKYALYLDAAPDTPKTLDMAVLDRLGAAFSEGNFADLANAVAGGDTKGAAAEHVRLLADGKASVAQVRAVQRRFVQLVELASAKPPGMPADAYLDGLGRKIFWKDKPSLTRQLSLWSVTDAERALARLNQIEIDLKSSGSAGADLTAAGGLLLIARRAAARRR</sequence>
<keyword evidence="4" id="KW-0235">DNA replication</keyword>
<keyword evidence="3" id="KW-0548">Nucleotidyltransferase</keyword>
<dbReference type="InterPro" id="IPR027417">
    <property type="entry name" value="P-loop_NTPase"/>
</dbReference>
<dbReference type="Proteomes" id="UP000011717">
    <property type="component" value="Unassembled WGS sequence"/>
</dbReference>
<dbReference type="SUPFAM" id="SSF48019">
    <property type="entry name" value="post-AAA+ oligomerization domain-like"/>
    <property type="match status" value="1"/>
</dbReference>
<evidence type="ECO:0000313" key="8">
    <source>
        <dbReference type="EMBL" id="EMD84002.1"/>
    </source>
</evidence>
<dbReference type="Gene3D" id="3.40.50.300">
    <property type="entry name" value="P-loop containing nucleotide triphosphate hydrolases"/>
    <property type="match status" value="1"/>
</dbReference>
<evidence type="ECO:0000256" key="1">
    <source>
        <dbReference type="ARBA" id="ARBA00012417"/>
    </source>
</evidence>
<evidence type="ECO:0000256" key="3">
    <source>
        <dbReference type="ARBA" id="ARBA00022695"/>
    </source>
</evidence>
<accession>M2U7M1</accession>
<dbReference type="GO" id="GO:0009360">
    <property type="term" value="C:DNA polymerase III complex"/>
    <property type="evidence" value="ECO:0007669"/>
    <property type="project" value="TreeGrafter"/>
</dbReference>
<evidence type="ECO:0000256" key="4">
    <source>
        <dbReference type="ARBA" id="ARBA00022705"/>
    </source>
</evidence>
<dbReference type="EMBL" id="AMRV01000002">
    <property type="protein sequence ID" value="EMD84002.1"/>
    <property type="molecule type" value="Genomic_DNA"/>
</dbReference>
<evidence type="ECO:0000256" key="5">
    <source>
        <dbReference type="ARBA" id="ARBA00022932"/>
    </source>
</evidence>
<dbReference type="OrthoDB" id="9804983at2"/>
<dbReference type="InterPro" id="IPR008921">
    <property type="entry name" value="DNA_pol3_clamp-load_cplx_C"/>
</dbReference>
<dbReference type="AlphaFoldDB" id="M2U7M1"/>
<gene>
    <name evidence="8" type="ORF">C725_0974</name>
</gene>
<evidence type="ECO:0000256" key="6">
    <source>
        <dbReference type="ARBA" id="ARBA00034754"/>
    </source>
</evidence>
<keyword evidence="9" id="KW-1185">Reference proteome</keyword>
<comment type="similarity">
    <text evidence="6">Belongs to the DNA polymerase HolA subunit family.</text>
</comment>